<proteinExistence type="predicted"/>
<evidence type="ECO:0000313" key="2">
    <source>
        <dbReference type="Proteomes" id="UP000183454"/>
    </source>
</evidence>
<sequence>MDPAFNTIQTNPWNEIFKVVFFPDRIYHAQYLNATRSHRYRYNVQEVRSYFDINVIKGEVYLDGQFLSNFLRIEYRASRLVEQAREKRRFLKDQLIAWVKLMPDDMTKMAESRVKLHYCPWVDAFQVEIWETLEPPGNSFHDFQVLDQMGRDCPITRVRAFNPALQEIKSLRQLELAFRENDRDLPTGYAINDNDTVWDNGYLRSHQEPRTSSPSSPNNTILDQNYLINFQRGWYLQTPDIQPVRYRNAMMDSDNQELEDDNIIEMRWVVQRELGGPMIFFHEVTIPPGKVEGNHQHIGTEELYYITEGEGIAYLRVGDDPATDSFPTMERQVMGLGFRDFKELPVKPGSVIYTKSGGMHGIRNNGTIPLKFVAFLYHTV</sequence>
<dbReference type="EMBL" id="FNNH01000037">
    <property type="protein sequence ID" value="SDW90546.1"/>
    <property type="molecule type" value="Genomic_DNA"/>
</dbReference>
<evidence type="ECO:0000313" key="1">
    <source>
        <dbReference type="EMBL" id="SDW90546.1"/>
    </source>
</evidence>
<reference evidence="1 2" key="1">
    <citation type="submission" date="2016-10" db="EMBL/GenBank/DDBJ databases">
        <authorList>
            <person name="de Groot N.N."/>
        </authorList>
    </citation>
    <scope>NUCLEOTIDE SEQUENCE [LARGE SCALE GENOMIC DNA]</scope>
    <source>
        <strain evidence="1 2">Nm110</strain>
    </source>
</reference>
<protein>
    <recommendedName>
        <fullName evidence="3">Cupin</fullName>
    </recommendedName>
</protein>
<dbReference type="Gene3D" id="2.60.120.10">
    <property type="entry name" value="Jelly Rolls"/>
    <property type="match status" value="1"/>
</dbReference>
<evidence type="ECO:0008006" key="3">
    <source>
        <dbReference type="Google" id="ProtNLM"/>
    </source>
</evidence>
<gene>
    <name evidence="1" type="ORF">SAMN05421882_10379</name>
</gene>
<dbReference type="AlphaFoldDB" id="A0A1H2XCS3"/>
<organism evidence="1 2">
    <name type="scientific">Nitrosomonas communis</name>
    <dbReference type="NCBI Taxonomy" id="44574"/>
    <lineage>
        <taxon>Bacteria</taxon>
        <taxon>Pseudomonadati</taxon>
        <taxon>Pseudomonadota</taxon>
        <taxon>Betaproteobacteria</taxon>
        <taxon>Nitrosomonadales</taxon>
        <taxon>Nitrosomonadaceae</taxon>
        <taxon>Nitrosomonas</taxon>
    </lineage>
</organism>
<dbReference type="InterPro" id="IPR014710">
    <property type="entry name" value="RmlC-like_jellyroll"/>
</dbReference>
<accession>A0A1H2XCS3</accession>
<dbReference type="Proteomes" id="UP000183454">
    <property type="component" value="Unassembled WGS sequence"/>
</dbReference>
<dbReference type="SUPFAM" id="SSF51182">
    <property type="entry name" value="RmlC-like cupins"/>
    <property type="match status" value="1"/>
</dbReference>
<dbReference type="InterPro" id="IPR011051">
    <property type="entry name" value="RmlC_Cupin_sf"/>
</dbReference>
<name>A0A1H2XCS3_9PROT</name>
<dbReference type="RefSeq" id="WP_074667595.1">
    <property type="nucleotide sequence ID" value="NZ_FNNH01000037.1"/>
</dbReference>